<comment type="similarity">
    <text evidence="1 2">Belongs to the ArsC family.</text>
</comment>
<evidence type="ECO:0000259" key="3">
    <source>
        <dbReference type="Pfam" id="PF00462"/>
    </source>
</evidence>
<organism evidence="4 5">
    <name type="scientific">Shimia sagamensis</name>
    <dbReference type="NCBI Taxonomy" id="1566352"/>
    <lineage>
        <taxon>Bacteria</taxon>
        <taxon>Pseudomonadati</taxon>
        <taxon>Pseudomonadota</taxon>
        <taxon>Alphaproteobacteria</taxon>
        <taxon>Rhodobacterales</taxon>
        <taxon>Roseobacteraceae</taxon>
    </lineage>
</organism>
<comment type="caution">
    <text evidence="4">The sequence shown here is derived from an EMBL/GenBank/DDBJ whole genome shotgun (WGS) entry which is preliminary data.</text>
</comment>
<dbReference type="RefSeq" id="WP_283426037.1">
    <property type="nucleotide sequence ID" value="NZ_FXTY01000004.1"/>
</dbReference>
<sequence length="110" mass="12197">MLVYGLSTCSICKKALKALEDSGVACEFRDVRADPLSEAELAVLIAEFGDRLVDRTTNDWRGLSDWLKHSEAEDQLAAKPKLMARPVIQLEGTYYLGWDDAVQKAVLPAQ</sequence>
<evidence type="ECO:0000313" key="4">
    <source>
        <dbReference type="EMBL" id="SMP21949.1"/>
    </source>
</evidence>
<dbReference type="InterPro" id="IPR006660">
    <property type="entry name" value="Arsenate_reductase-like"/>
</dbReference>
<gene>
    <name evidence="4" type="ORF">SAMN06265373_10466</name>
</gene>
<dbReference type="Proteomes" id="UP001157961">
    <property type="component" value="Unassembled WGS sequence"/>
</dbReference>
<reference evidence="4 5" key="1">
    <citation type="submission" date="2017-05" db="EMBL/GenBank/DDBJ databases">
        <authorList>
            <person name="Varghese N."/>
            <person name="Submissions S."/>
        </authorList>
    </citation>
    <scope>NUCLEOTIDE SEQUENCE [LARGE SCALE GENOMIC DNA]</scope>
    <source>
        <strain evidence="4 5">DSM 29734</strain>
    </source>
</reference>
<dbReference type="InterPro" id="IPR036249">
    <property type="entry name" value="Thioredoxin-like_sf"/>
</dbReference>
<feature type="domain" description="Glutaredoxin" evidence="3">
    <location>
        <begin position="2"/>
        <end position="42"/>
    </location>
</feature>
<dbReference type="EMBL" id="FXTY01000004">
    <property type="protein sequence ID" value="SMP21949.1"/>
    <property type="molecule type" value="Genomic_DNA"/>
</dbReference>
<dbReference type="PROSITE" id="PS51353">
    <property type="entry name" value="ARSC"/>
    <property type="match status" value="1"/>
</dbReference>
<keyword evidence="5" id="KW-1185">Reference proteome</keyword>
<accession>A0ABY1NZG5</accession>
<evidence type="ECO:0000256" key="2">
    <source>
        <dbReference type="PROSITE-ProRule" id="PRU01282"/>
    </source>
</evidence>
<dbReference type="PANTHER" id="PTHR30041:SF8">
    <property type="entry name" value="PROTEIN YFFB"/>
    <property type="match status" value="1"/>
</dbReference>
<protein>
    <submittedName>
        <fullName evidence="4">Arsenate reductase, glutaredoxin family</fullName>
    </submittedName>
</protein>
<dbReference type="Pfam" id="PF00462">
    <property type="entry name" value="Glutaredoxin"/>
    <property type="match status" value="1"/>
</dbReference>
<dbReference type="InterPro" id="IPR002109">
    <property type="entry name" value="Glutaredoxin"/>
</dbReference>
<dbReference type="SUPFAM" id="SSF52833">
    <property type="entry name" value="Thioredoxin-like"/>
    <property type="match status" value="1"/>
</dbReference>
<proteinExistence type="inferred from homology"/>
<name>A0ABY1NZG5_9RHOB</name>
<evidence type="ECO:0000256" key="1">
    <source>
        <dbReference type="ARBA" id="ARBA00007198"/>
    </source>
</evidence>
<dbReference type="PANTHER" id="PTHR30041">
    <property type="entry name" value="ARSENATE REDUCTASE"/>
    <property type="match status" value="1"/>
</dbReference>
<dbReference type="Gene3D" id="3.40.30.10">
    <property type="entry name" value="Glutaredoxin"/>
    <property type="match status" value="1"/>
</dbReference>
<evidence type="ECO:0000313" key="5">
    <source>
        <dbReference type="Proteomes" id="UP001157961"/>
    </source>
</evidence>